<sequence length="321" mass="35058">MRTRSQPISPGGFLSLEKEKDAPRQTRSMRARSTSHTSAQSNSQSDNEEAQTQPTTRSRTNKKTTTTNNTGAKKATATKKTTTTRKTATTKRAAASRKTDTTVQPPSKPTKAPATRAMKTRAGRKTTRRTAEQSPEEESRETHDTSHSPEVKAEADTTANEFPKIPDENNEESQKSMEVTSSAVDALSEPQASDCESQPFQPTPTLTLEAQGPEEHKDEVNDFDLAFLTLELGNFNYLRSPLSELSQTFSIDGDDALQVISKELDAAIAAEEQKLGLISPPATPTRVNSSDLSRTGKLLDSLELFFHRGRSFTVGTVIGVE</sequence>
<protein>
    <submittedName>
        <fullName evidence="2">Uncharacterized protein</fullName>
    </submittedName>
</protein>
<organism evidence="2 3">
    <name type="scientific">Aspergillus ruber (strain CBS 135680)</name>
    <dbReference type="NCBI Taxonomy" id="1388766"/>
    <lineage>
        <taxon>Eukaryota</taxon>
        <taxon>Fungi</taxon>
        <taxon>Dikarya</taxon>
        <taxon>Ascomycota</taxon>
        <taxon>Pezizomycotina</taxon>
        <taxon>Eurotiomycetes</taxon>
        <taxon>Eurotiomycetidae</taxon>
        <taxon>Eurotiales</taxon>
        <taxon>Aspergillaceae</taxon>
        <taxon>Aspergillus</taxon>
        <taxon>Aspergillus subgen. Aspergillus</taxon>
    </lineage>
</organism>
<proteinExistence type="predicted"/>
<feature type="compositionally biased region" description="Polar residues" evidence="1">
    <location>
        <begin position="190"/>
        <end position="208"/>
    </location>
</feature>
<dbReference type="GeneID" id="63694623"/>
<feature type="compositionally biased region" description="Low complexity" evidence="1">
    <location>
        <begin position="55"/>
        <end position="93"/>
    </location>
</feature>
<dbReference type="AlphaFoldDB" id="A0A017RZV5"/>
<accession>A0A017RZV5</accession>
<dbReference type="RefSeq" id="XP_040633907.1">
    <property type="nucleotide sequence ID" value="XM_040779499.1"/>
</dbReference>
<feature type="compositionally biased region" description="Basic residues" evidence="1">
    <location>
        <begin position="118"/>
        <end position="128"/>
    </location>
</feature>
<dbReference type="OrthoDB" id="10547320at2759"/>
<feature type="compositionally biased region" description="Basic and acidic residues" evidence="1">
    <location>
        <begin position="140"/>
        <end position="155"/>
    </location>
</feature>
<keyword evidence="3" id="KW-1185">Reference proteome</keyword>
<evidence type="ECO:0000313" key="3">
    <source>
        <dbReference type="Proteomes" id="UP000019804"/>
    </source>
</evidence>
<feature type="region of interest" description="Disordered" evidence="1">
    <location>
        <begin position="1"/>
        <end position="208"/>
    </location>
</feature>
<feature type="compositionally biased region" description="Basic and acidic residues" evidence="1">
    <location>
        <begin position="164"/>
        <end position="175"/>
    </location>
</feature>
<feature type="compositionally biased region" description="Polar residues" evidence="1">
    <location>
        <begin position="25"/>
        <end position="54"/>
    </location>
</feature>
<dbReference type="EMBL" id="KK088465">
    <property type="protein sequence ID" value="EYE90217.1"/>
    <property type="molecule type" value="Genomic_DNA"/>
</dbReference>
<dbReference type="Proteomes" id="UP000019804">
    <property type="component" value="Unassembled WGS sequence"/>
</dbReference>
<reference evidence="3" key="1">
    <citation type="journal article" date="2014" name="Nat. Commun.">
        <title>Genomic adaptations of the halophilic Dead Sea filamentous fungus Eurotium rubrum.</title>
        <authorList>
            <person name="Kis-Papo T."/>
            <person name="Weig A.R."/>
            <person name="Riley R."/>
            <person name="Persoh D."/>
            <person name="Salamov A."/>
            <person name="Sun H."/>
            <person name="Lipzen A."/>
            <person name="Wasser S.P."/>
            <person name="Rambold G."/>
            <person name="Grigoriev I.V."/>
            <person name="Nevo E."/>
        </authorList>
    </citation>
    <scope>NUCLEOTIDE SEQUENCE [LARGE SCALE GENOMIC DNA]</scope>
    <source>
        <strain evidence="3">CBS 135680</strain>
    </source>
</reference>
<name>A0A017RZV5_ASPRC</name>
<evidence type="ECO:0000256" key="1">
    <source>
        <dbReference type="SAM" id="MobiDB-lite"/>
    </source>
</evidence>
<evidence type="ECO:0000313" key="2">
    <source>
        <dbReference type="EMBL" id="EYE90217.1"/>
    </source>
</evidence>
<gene>
    <name evidence="2" type="ORF">EURHEDRAFT_382151</name>
</gene>
<dbReference type="HOGENOM" id="CLU_865939_0_0_1"/>